<evidence type="ECO:0000256" key="2">
    <source>
        <dbReference type="ARBA" id="ARBA00023015"/>
    </source>
</evidence>
<feature type="domain" description="LysR substrate-binding" evidence="5">
    <location>
        <begin position="3"/>
        <end position="122"/>
    </location>
</feature>
<keyword evidence="2" id="KW-0805">Transcription regulation</keyword>
<evidence type="ECO:0000259" key="5">
    <source>
        <dbReference type="Pfam" id="PF03466"/>
    </source>
</evidence>
<dbReference type="OrthoDB" id="5292387at2"/>
<evidence type="ECO:0000256" key="4">
    <source>
        <dbReference type="ARBA" id="ARBA00023163"/>
    </source>
</evidence>
<keyword evidence="3" id="KW-0238">DNA-binding</keyword>
<comment type="similarity">
    <text evidence="1">Belongs to the LysR transcriptional regulatory family.</text>
</comment>
<dbReference type="Gene3D" id="3.40.190.10">
    <property type="entry name" value="Periplasmic binding protein-like II"/>
    <property type="match status" value="2"/>
</dbReference>
<accession>A0A4R5L2S5</accession>
<dbReference type="GO" id="GO:0032993">
    <property type="term" value="C:protein-DNA complex"/>
    <property type="evidence" value="ECO:0007669"/>
    <property type="project" value="TreeGrafter"/>
</dbReference>
<dbReference type="AlphaFoldDB" id="A0A4R5L2S5"/>
<dbReference type="PANTHER" id="PTHR30346">
    <property type="entry name" value="TRANSCRIPTIONAL DUAL REGULATOR HCAR-RELATED"/>
    <property type="match status" value="1"/>
</dbReference>
<protein>
    <recommendedName>
        <fullName evidence="5">LysR substrate-binding domain-containing protein</fullName>
    </recommendedName>
</protein>
<evidence type="ECO:0000313" key="7">
    <source>
        <dbReference type="Proteomes" id="UP000295606"/>
    </source>
</evidence>
<dbReference type="Proteomes" id="UP000295606">
    <property type="component" value="Unassembled WGS sequence"/>
</dbReference>
<keyword evidence="4" id="KW-0804">Transcription</keyword>
<sequence length="130" mass="14028">MLLSISSDSPLAAQESISPHQLRNARFAVPEQEFGTQDVGRRGRFSPQVELRPGPLVAVVASVSLGNRVAIVPGSLCACVTLPGVVYRPLSGKPIPSEIALLYRRHERSCAVRAFLQYARTEVACTGNDQ</sequence>
<dbReference type="RefSeq" id="WP_133189808.1">
    <property type="nucleotide sequence ID" value="NZ_SMOD01000055.1"/>
</dbReference>
<dbReference type="GO" id="GO:0003677">
    <property type="term" value="F:DNA binding"/>
    <property type="evidence" value="ECO:0007669"/>
    <property type="project" value="UniProtKB-KW"/>
</dbReference>
<dbReference type="EMBL" id="SMOD01000055">
    <property type="protein sequence ID" value="TDG02695.1"/>
    <property type="molecule type" value="Genomic_DNA"/>
</dbReference>
<proteinExistence type="inferred from homology"/>
<comment type="caution">
    <text evidence="6">The sequence shown here is derived from an EMBL/GenBank/DDBJ whole genome shotgun (WGS) entry which is preliminary data.</text>
</comment>
<evidence type="ECO:0000256" key="3">
    <source>
        <dbReference type="ARBA" id="ARBA00023125"/>
    </source>
</evidence>
<reference evidence="6 7" key="1">
    <citation type="submission" date="2019-03" db="EMBL/GenBank/DDBJ databases">
        <title>Paraburkholderia sp. isolated from native Mimosa gymnas in Guartela State Park, Brazil.</title>
        <authorList>
            <person name="Paulitsch F."/>
            <person name="Hungria M."/>
            <person name="Delamuta J.R.M."/>
            <person name="Ribeiro R.A."/>
            <person name="Dall'Agnol R."/>
            <person name="Silva J.S.B."/>
        </authorList>
    </citation>
    <scope>NUCLEOTIDE SEQUENCE [LARGE SCALE GENOMIC DNA]</scope>
    <source>
        <strain evidence="6 7">CNPSo 3008</strain>
    </source>
</reference>
<evidence type="ECO:0000256" key="1">
    <source>
        <dbReference type="ARBA" id="ARBA00009437"/>
    </source>
</evidence>
<organism evidence="6 7">
    <name type="scientific">Paraburkholderia guartelaensis</name>
    <dbReference type="NCBI Taxonomy" id="2546446"/>
    <lineage>
        <taxon>Bacteria</taxon>
        <taxon>Pseudomonadati</taxon>
        <taxon>Pseudomonadota</taxon>
        <taxon>Betaproteobacteria</taxon>
        <taxon>Burkholderiales</taxon>
        <taxon>Burkholderiaceae</taxon>
        <taxon>Paraburkholderia</taxon>
    </lineage>
</organism>
<dbReference type="InterPro" id="IPR005119">
    <property type="entry name" value="LysR_subst-bd"/>
</dbReference>
<dbReference type="PANTHER" id="PTHR30346:SF30">
    <property type="entry name" value="SMALL NEUTRAL PROTEASE REGULATORY PROTEIN"/>
    <property type="match status" value="1"/>
</dbReference>
<evidence type="ECO:0000313" key="6">
    <source>
        <dbReference type="EMBL" id="TDG02695.1"/>
    </source>
</evidence>
<gene>
    <name evidence="6" type="ORF">E1N52_38500</name>
</gene>
<dbReference type="GO" id="GO:0003700">
    <property type="term" value="F:DNA-binding transcription factor activity"/>
    <property type="evidence" value="ECO:0007669"/>
    <property type="project" value="TreeGrafter"/>
</dbReference>
<name>A0A4R5L2S5_9BURK</name>
<dbReference type="Pfam" id="PF03466">
    <property type="entry name" value="LysR_substrate"/>
    <property type="match status" value="1"/>
</dbReference>
<dbReference type="SUPFAM" id="SSF53850">
    <property type="entry name" value="Periplasmic binding protein-like II"/>
    <property type="match status" value="1"/>
</dbReference>